<evidence type="ECO:0000313" key="2">
    <source>
        <dbReference type="EMBL" id="POF34068.1"/>
    </source>
</evidence>
<sequence>MANRTFTRRCKTYARALILGACAVFAAMPLTGGAPAPAHAAPKAVFAPQIEGAYSVQGLNPNGTRYEGGVTITVKGDTAFFRWTISGQTFHGQGPLTGNRLVIDWGESDPVFYTINADGTLSGTWAAGKASETLRPLN</sequence>
<keyword evidence="3" id="KW-1185">Reference proteome</keyword>
<protein>
    <recommendedName>
        <fullName evidence="4">Fibronectin-binding protein</fullName>
    </recommendedName>
</protein>
<dbReference type="OrthoDB" id="9810038at2"/>
<reference evidence="2 3" key="1">
    <citation type="submission" date="2018-01" db="EMBL/GenBank/DDBJ databases">
        <title>Genomic Encyclopedia of Archaeal and Bacterial Type Strains, Phase II (KMG-II): from individual species to whole genera.</title>
        <authorList>
            <person name="Goeker M."/>
        </authorList>
    </citation>
    <scope>NUCLEOTIDE SEQUENCE [LARGE SCALE GENOMIC DNA]</scope>
    <source>
        <strain evidence="2 3">DSM 17023</strain>
    </source>
</reference>
<proteinExistence type="predicted"/>
<gene>
    <name evidence="2" type="ORF">CLV41_101519</name>
</gene>
<dbReference type="AlphaFoldDB" id="A0A2S3V295"/>
<evidence type="ECO:0000313" key="3">
    <source>
        <dbReference type="Proteomes" id="UP000236959"/>
    </source>
</evidence>
<feature type="chain" id="PRO_5015709710" description="Fibronectin-binding protein" evidence="1">
    <location>
        <begin position="27"/>
        <end position="138"/>
    </location>
</feature>
<keyword evidence="1" id="KW-0732">Signal</keyword>
<dbReference type="EMBL" id="PPCN01000001">
    <property type="protein sequence ID" value="POF34068.1"/>
    <property type="molecule type" value="Genomic_DNA"/>
</dbReference>
<evidence type="ECO:0008006" key="4">
    <source>
        <dbReference type="Google" id="ProtNLM"/>
    </source>
</evidence>
<feature type="signal peptide" evidence="1">
    <location>
        <begin position="1"/>
        <end position="26"/>
    </location>
</feature>
<evidence type="ECO:0000256" key="1">
    <source>
        <dbReference type="SAM" id="SignalP"/>
    </source>
</evidence>
<organism evidence="2 3">
    <name type="scientific">Roseibium marinum</name>
    <dbReference type="NCBI Taxonomy" id="281252"/>
    <lineage>
        <taxon>Bacteria</taxon>
        <taxon>Pseudomonadati</taxon>
        <taxon>Pseudomonadota</taxon>
        <taxon>Alphaproteobacteria</taxon>
        <taxon>Hyphomicrobiales</taxon>
        <taxon>Stappiaceae</taxon>
        <taxon>Roseibium</taxon>
    </lineage>
</organism>
<name>A0A2S3V295_9HYPH</name>
<accession>A0A2S3V295</accession>
<dbReference type="Proteomes" id="UP000236959">
    <property type="component" value="Unassembled WGS sequence"/>
</dbReference>
<dbReference type="RefSeq" id="WP_103220700.1">
    <property type="nucleotide sequence ID" value="NZ_PPCN01000001.1"/>
</dbReference>
<comment type="caution">
    <text evidence="2">The sequence shown here is derived from an EMBL/GenBank/DDBJ whole genome shotgun (WGS) entry which is preliminary data.</text>
</comment>